<feature type="compositionally biased region" description="Basic and acidic residues" evidence="1">
    <location>
        <begin position="36"/>
        <end position="59"/>
    </location>
</feature>
<sequence length="125" mass="15189">METNGDGEDGDKTEENDGVDENRRTTSLHIPEFDDTTSRRNLKEKSRSQKHEQYHSDHYRSPIRHTLPLEREMTEKLKRKWFESFFFVVVVWFCDFEETETSSCGVKKRNGRWRCHVRIRCFRRM</sequence>
<organism evidence="2 3">
    <name type="scientific">Arabidopsis suecica</name>
    <name type="common">Swedish thale-cress</name>
    <name type="synonym">Cardaminopsis suecica</name>
    <dbReference type="NCBI Taxonomy" id="45249"/>
    <lineage>
        <taxon>Eukaryota</taxon>
        <taxon>Viridiplantae</taxon>
        <taxon>Streptophyta</taxon>
        <taxon>Embryophyta</taxon>
        <taxon>Tracheophyta</taxon>
        <taxon>Spermatophyta</taxon>
        <taxon>Magnoliopsida</taxon>
        <taxon>eudicotyledons</taxon>
        <taxon>Gunneridae</taxon>
        <taxon>Pentapetalae</taxon>
        <taxon>rosids</taxon>
        <taxon>malvids</taxon>
        <taxon>Brassicales</taxon>
        <taxon>Brassicaceae</taxon>
        <taxon>Camelineae</taxon>
        <taxon>Arabidopsis</taxon>
    </lineage>
</organism>
<reference evidence="2 3" key="1">
    <citation type="submission" date="2020-12" db="EMBL/GenBank/DDBJ databases">
        <title>Concerted genomic and epigenomic changes stabilize Arabidopsis allopolyploids.</title>
        <authorList>
            <person name="Chen Z."/>
        </authorList>
    </citation>
    <scope>NUCLEOTIDE SEQUENCE [LARGE SCALE GENOMIC DNA]</scope>
    <source>
        <strain evidence="2">As9502</strain>
        <tissue evidence="2">Leaf</tissue>
    </source>
</reference>
<protein>
    <submittedName>
        <fullName evidence="2">Uncharacterized protein</fullName>
    </submittedName>
</protein>
<evidence type="ECO:0000313" key="3">
    <source>
        <dbReference type="Proteomes" id="UP000694251"/>
    </source>
</evidence>
<accession>A0A8T1ZXH2</accession>
<evidence type="ECO:0000313" key="2">
    <source>
        <dbReference type="EMBL" id="KAG7564925.1"/>
    </source>
</evidence>
<feature type="region of interest" description="Disordered" evidence="1">
    <location>
        <begin position="1"/>
        <end position="59"/>
    </location>
</feature>
<feature type="compositionally biased region" description="Acidic residues" evidence="1">
    <location>
        <begin position="1"/>
        <end position="19"/>
    </location>
</feature>
<keyword evidence="3" id="KW-1185">Reference proteome</keyword>
<gene>
    <name evidence="2" type="ORF">ISN44_As10g016670</name>
</gene>
<proteinExistence type="predicted"/>
<dbReference type="Proteomes" id="UP000694251">
    <property type="component" value="Chromosome 10"/>
</dbReference>
<dbReference type="EMBL" id="JAEFBJ010000010">
    <property type="protein sequence ID" value="KAG7564925.1"/>
    <property type="molecule type" value="Genomic_DNA"/>
</dbReference>
<dbReference type="AlphaFoldDB" id="A0A8T1ZXH2"/>
<comment type="caution">
    <text evidence="2">The sequence shown here is derived from an EMBL/GenBank/DDBJ whole genome shotgun (WGS) entry which is preliminary data.</text>
</comment>
<name>A0A8T1ZXH2_ARASU</name>
<evidence type="ECO:0000256" key="1">
    <source>
        <dbReference type="SAM" id="MobiDB-lite"/>
    </source>
</evidence>